<dbReference type="AlphaFoldDB" id="A0A497UB96"/>
<name>A0A497UB96_9FLAO</name>
<dbReference type="EMBL" id="RCCB01000014">
    <property type="protein sequence ID" value="RLJ23824.1"/>
    <property type="molecule type" value="Genomic_DNA"/>
</dbReference>
<evidence type="ECO:0000313" key="3">
    <source>
        <dbReference type="Proteomes" id="UP000233767"/>
    </source>
</evidence>
<gene>
    <name evidence="1" type="ORF">B0G92_2929</name>
    <name evidence="2" type="ORF">CLV50_3098</name>
</gene>
<proteinExistence type="predicted"/>
<organism evidence="2 4">
    <name type="scientific">Flavobacterium lindanitolerans</name>
    <dbReference type="NCBI Taxonomy" id="428988"/>
    <lineage>
        <taxon>Bacteria</taxon>
        <taxon>Pseudomonadati</taxon>
        <taxon>Bacteroidota</taxon>
        <taxon>Flavobacteriia</taxon>
        <taxon>Flavobacteriales</taxon>
        <taxon>Flavobacteriaceae</taxon>
        <taxon>Flavobacterium</taxon>
    </lineage>
</organism>
<dbReference type="Proteomes" id="UP000275027">
    <property type="component" value="Unassembled WGS sequence"/>
</dbReference>
<comment type="caution">
    <text evidence="2">The sequence shown here is derived from an EMBL/GenBank/DDBJ whole genome shotgun (WGS) entry which is preliminary data.</text>
</comment>
<evidence type="ECO:0000313" key="4">
    <source>
        <dbReference type="Proteomes" id="UP000275027"/>
    </source>
</evidence>
<dbReference type="Proteomes" id="UP000233767">
    <property type="component" value="Unassembled WGS sequence"/>
</dbReference>
<reference evidence="1 3" key="1">
    <citation type="submission" date="2017-12" db="EMBL/GenBank/DDBJ databases">
        <title>Genomic Encyclopedia of Type Strains, Phase III (KMG-III): the genomes of soil and plant-associated and newly described type strains.</title>
        <authorList>
            <person name="Whitman W."/>
        </authorList>
    </citation>
    <scope>NUCLEOTIDE SEQUENCE [LARGE SCALE GENOMIC DNA]</scope>
    <source>
        <strain evidence="1 3">IP-10</strain>
    </source>
</reference>
<protein>
    <submittedName>
        <fullName evidence="2">Uncharacterized protein</fullName>
    </submittedName>
</protein>
<reference evidence="2 4" key="2">
    <citation type="submission" date="2018-10" db="EMBL/GenBank/DDBJ databases">
        <title>Genomic Encyclopedia of Archaeal and Bacterial Type Strains, Phase II (KMG-II): from individual species to whole genera.</title>
        <authorList>
            <person name="Goeker M."/>
        </authorList>
    </citation>
    <scope>NUCLEOTIDE SEQUENCE [LARGE SCALE GENOMIC DNA]</scope>
    <source>
        <strain evidence="2 4">DSM 21886</strain>
    </source>
</reference>
<evidence type="ECO:0000313" key="1">
    <source>
        <dbReference type="EMBL" id="PKW20217.1"/>
    </source>
</evidence>
<keyword evidence="3" id="KW-1185">Reference proteome</keyword>
<sequence length="171" mass="19252">MKFINKKLVLISIISVLLIIGVYIFSHPIIAKLATGTARIIGSQTKADIYINGKKDAKAKLFVSASNFEENQKHDFLILYLRDTDKFSDFPVVVIDKEKASVNRPNASKKDYDIVLGQLIQSESGAHTIFSIQEKIKGSEQNPDIVMTRKQIKFVITAENQTQQIIINFPQ</sequence>
<accession>A0A497UB96</accession>
<evidence type="ECO:0000313" key="2">
    <source>
        <dbReference type="EMBL" id="RLJ23824.1"/>
    </source>
</evidence>
<dbReference type="EMBL" id="PJND01000010">
    <property type="protein sequence ID" value="PKW20217.1"/>
    <property type="molecule type" value="Genomic_DNA"/>
</dbReference>
<dbReference type="RefSeq" id="WP_101472751.1">
    <property type="nucleotide sequence ID" value="NZ_PJND01000010.1"/>
</dbReference>